<dbReference type="Gene3D" id="3.40.50.720">
    <property type="entry name" value="NAD(P)-binding Rossmann-like Domain"/>
    <property type="match status" value="1"/>
</dbReference>
<dbReference type="GO" id="GO:0046872">
    <property type="term" value="F:metal ion binding"/>
    <property type="evidence" value="ECO:0007669"/>
    <property type="project" value="UniProtKB-KW"/>
</dbReference>
<dbReference type="Proteomes" id="UP000321798">
    <property type="component" value="Unassembled WGS sequence"/>
</dbReference>
<evidence type="ECO:0000256" key="9">
    <source>
        <dbReference type="ARBA" id="ARBA00023014"/>
    </source>
</evidence>
<dbReference type="InterPro" id="IPR036188">
    <property type="entry name" value="FAD/NAD-bd_sf"/>
</dbReference>
<dbReference type="PANTHER" id="PTHR42917:SF2">
    <property type="entry name" value="2,4-DIENOYL-COA REDUCTASE [(2E)-ENOYL-COA-PRODUCING]"/>
    <property type="match status" value="1"/>
</dbReference>
<dbReference type="Gene3D" id="3.50.50.60">
    <property type="entry name" value="FAD/NAD(P)-binding domain"/>
    <property type="match status" value="1"/>
</dbReference>
<dbReference type="InterPro" id="IPR013785">
    <property type="entry name" value="Aldolase_TIM"/>
</dbReference>
<name>A0A512P8M1_9CELL</name>
<evidence type="ECO:0000256" key="4">
    <source>
        <dbReference type="ARBA" id="ARBA00022630"/>
    </source>
</evidence>
<dbReference type="PRINTS" id="PR00368">
    <property type="entry name" value="FADPNR"/>
</dbReference>
<keyword evidence="9" id="KW-0411">Iron-sulfur</keyword>
<dbReference type="CDD" id="cd02803">
    <property type="entry name" value="OYE_like_FMN_family"/>
    <property type="match status" value="1"/>
</dbReference>
<proteinExistence type="inferred from homology"/>
<evidence type="ECO:0000256" key="7">
    <source>
        <dbReference type="ARBA" id="ARBA00023002"/>
    </source>
</evidence>
<dbReference type="Pfam" id="PF00724">
    <property type="entry name" value="Oxidored_FMN"/>
    <property type="match status" value="1"/>
</dbReference>
<dbReference type="SUPFAM" id="SSF51905">
    <property type="entry name" value="FAD/NAD(P)-binding domain"/>
    <property type="match status" value="1"/>
</dbReference>
<keyword evidence="5" id="KW-0288">FMN</keyword>
<evidence type="ECO:0000256" key="1">
    <source>
        <dbReference type="ARBA" id="ARBA00001917"/>
    </source>
</evidence>
<comment type="similarity">
    <text evidence="3">In the N-terminal section; belongs to the NADH:flavin oxidoreductase/NADH oxidase family.</text>
</comment>
<dbReference type="Gene3D" id="3.20.20.70">
    <property type="entry name" value="Aldolase class I"/>
    <property type="match status" value="1"/>
</dbReference>
<dbReference type="SUPFAM" id="SSF51395">
    <property type="entry name" value="FMN-linked oxidoreductases"/>
    <property type="match status" value="1"/>
</dbReference>
<accession>A0A512P8M1</accession>
<keyword evidence="4" id="KW-0285">Flavoprotein</keyword>
<evidence type="ECO:0000256" key="2">
    <source>
        <dbReference type="ARBA" id="ARBA00001966"/>
    </source>
</evidence>
<sequence>MTAVPVDLQAPRASFDRTLSPGRIGSLELPNRIVLAPMGTEMGTHEGLFTEREIAYYTARAAGGAGLVMTGISAVSQDFEHINPGLCRVDTDESIAGLTALAESIHAVGGLVSLQLTAGLGRNINVVDPNLAPISASDNPHFSQPDVTCRPLEIDEIALIVRRHGEAAARAAAAGIDAIDIHGHTGYLVDQFLSPVWNRREDQYGGSVENRCRFAVEILQAIKAAAPGLPVSFRLSVDHRFPGGRTAAESRQIAVILQDAGLDLMIADDGSYEAMDYVFPPYYLGDACMVGAAATLKEVLDIPVMAVGNLTPENGEALLEAGQADFVGVGRGLIADPDMPRKLAQGRRGDVRPCIRCNSMCVGNAFFALPLGCAVNPQVGMELERAITPTDAPKHVVVVGAGPGGLEAARVAGLRGHRVDVYEQSDVLGGVLWPAATPEFKKELRAMVGWWERQIADLPVTVHLGHAITADSPVLADADAIVVATGSVPLVPSSIPGIDGPTVVGVLDFHQGAPVGRRVVVAGGGLSGADAALELAQDGHEVTLVEMADEIARDMLLINRITLLRQLAEHGVTSLTGHTVTGVDALGVTLTGPDGVRTVEADTVVTAFGVRPADALVHALAGRANVHALGDCVKPAKVGEAINAGFTVALAL</sequence>
<keyword evidence="7" id="KW-0560">Oxidoreductase</keyword>
<comment type="cofactor">
    <cofactor evidence="2">
        <name>[4Fe-4S] cluster</name>
        <dbReference type="ChEBI" id="CHEBI:49883"/>
    </cofactor>
</comment>
<dbReference type="PRINTS" id="PR00469">
    <property type="entry name" value="PNDRDTASEII"/>
</dbReference>
<evidence type="ECO:0000313" key="13">
    <source>
        <dbReference type="Proteomes" id="UP000321798"/>
    </source>
</evidence>
<evidence type="ECO:0000256" key="8">
    <source>
        <dbReference type="ARBA" id="ARBA00023004"/>
    </source>
</evidence>
<dbReference type="OrthoDB" id="3169239at2"/>
<keyword evidence="13" id="KW-1185">Reference proteome</keyword>
<evidence type="ECO:0000313" key="12">
    <source>
        <dbReference type="EMBL" id="GEP67482.1"/>
    </source>
</evidence>
<dbReference type="AlphaFoldDB" id="A0A512P8M1"/>
<evidence type="ECO:0000256" key="3">
    <source>
        <dbReference type="ARBA" id="ARBA00011048"/>
    </source>
</evidence>
<dbReference type="GO" id="GO:0051536">
    <property type="term" value="F:iron-sulfur cluster binding"/>
    <property type="evidence" value="ECO:0007669"/>
    <property type="project" value="UniProtKB-KW"/>
</dbReference>
<feature type="domain" description="FAD/NAD(P)-binding" evidence="11">
    <location>
        <begin position="395"/>
        <end position="618"/>
    </location>
</feature>
<dbReference type="GO" id="GO:0016491">
    <property type="term" value="F:oxidoreductase activity"/>
    <property type="evidence" value="ECO:0007669"/>
    <property type="project" value="UniProtKB-KW"/>
</dbReference>
<comment type="cofactor">
    <cofactor evidence="1">
        <name>FMN</name>
        <dbReference type="ChEBI" id="CHEBI:58210"/>
    </cofactor>
</comment>
<protein>
    <submittedName>
        <fullName evidence="12">2-enoate reductase</fullName>
    </submittedName>
</protein>
<dbReference type="InterPro" id="IPR023753">
    <property type="entry name" value="FAD/NAD-binding_dom"/>
</dbReference>
<comment type="caution">
    <text evidence="12">The sequence shown here is derived from an EMBL/GenBank/DDBJ whole genome shotgun (WGS) entry which is preliminary data.</text>
</comment>
<gene>
    <name evidence="12" type="ORF">CSO01_01970</name>
</gene>
<evidence type="ECO:0000256" key="5">
    <source>
        <dbReference type="ARBA" id="ARBA00022643"/>
    </source>
</evidence>
<dbReference type="InterPro" id="IPR001155">
    <property type="entry name" value="OxRdtase_FMN_N"/>
</dbReference>
<evidence type="ECO:0000256" key="6">
    <source>
        <dbReference type="ARBA" id="ARBA00022723"/>
    </source>
</evidence>
<dbReference type="InterPro" id="IPR051793">
    <property type="entry name" value="NADH:flavin_oxidoreductase"/>
</dbReference>
<keyword evidence="8" id="KW-0408">Iron</keyword>
<dbReference type="GO" id="GO:0010181">
    <property type="term" value="F:FMN binding"/>
    <property type="evidence" value="ECO:0007669"/>
    <property type="project" value="InterPro"/>
</dbReference>
<evidence type="ECO:0000259" key="10">
    <source>
        <dbReference type="Pfam" id="PF00724"/>
    </source>
</evidence>
<organism evidence="12 13">
    <name type="scientific">Cellulomonas soli</name>
    <dbReference type="NCBI Taxonomy" id="931535"/>
    <lineage>
        <taxon>Bacteria</taxon>
        <taxon>Bacillati</taxon>
        <taxon>Actinomycetota</taxon>
        <taxon>Actinomycetes</taxon>
        <taxon>Micrococcales</taxon>
        <taxon>Cellulomonadaceae</taxon>
        <taxon>Cellulomonas</taxon>
    </lineage>
</organism>
<feature type="domain" description="NADH:flavin oxidoreductase/NADH oxidase N-terminal" evidence="10">
    <location>
        <begin position="21"/>
        <end position="348"/>
    </location>
</feature>
<dbReference type="Pfam" id="PF07992">
    <property type="entry name" value="Pyr_redox_2"/>
    <property type="match status" value="1"/>
</dbReference>
<reference evidence="12 13" key="1">
    <citation type="submission" date="2019-07" db="EMBL/GenBank/DDBJ databases">
        <title>Whole genome shotgun sequence of Cellulomonas soli NBRC 109434.</title>
        <authorList>
            <person name="Hosoyama A."/>
            <person name="Uohara A."/>
            <person name="Ohji S."/>
            <person name="Ichikawa N."/>
        </authorList>
    </citation>
    <scope>NUCLEOTIDE SEQUENCE [LARGE SCALE GENOMIC DNA]</scope>
    <source>
        <strain evidence="12 13">NBRC 109434</strain>
    </source>
</reference>
<dbReference type="RefSeq" id="WP_146951260.1">
    <property type="nucleotide sequence ID" value="NZ_BAABBJ010000005.1"/>
</dbReference>
<dbReference type="EMBL" id="BKAL01000001">
    <property type="protein sequence ID" value="GEP67482.1"/>
    <property type="molecule type" value="Genomic_DNA"/>
</dbReference>
<keyword evidence="6" id="KW-0479">Metal-binding</keyword>
<evidence type="ECO:0000259" key="11">
    <source>
        <dbReference type="Pfam" id="PF07992"/>
    </source>
</evidence>
<dbReference type="PANTHER" id="PTHR42917">
    <property type="entry name" value="2,4-DIENOYL-COA REDUCTASE"/>
    <property type="match status" value="1"/>
</dbReference>